<organism evidence="4 5">
    <name type="scientific">Manihot esculenta</name>
    <name type="common">Cassava</name>
    <name type="synonym">Jatropha manihot</name>
    <dbReference type="NCBI Taxonomy" id="3983"/>
    <lineage>
        <taxon>Eukaryota</taxon>
        <taxon>Viridiplantae</taxon>
        <taxon>Streptophyta</taxon>
        <taxon>Embryophyta</taxon>
        <taxon>Tracheophyta</taxon>
        <taxon>Spermatophyta</taxon>
        <taxon>Magnoliopsida</taxon>
        <taxon>eudicotyledons</taxon>
        <taxon>Gunneridae</taxon>
        <taxon>Pentapetalae</taxon>
        <taxon>rosids</taxon>
        <taxon>fabids</taxon>
        <taxon>Malpighiales</taxon>
        <taxon>Euphorbiaceae</taxon>
        <taxon>Crotonoideae</taxon>
        <taxon>Manihoteae</taxon>
        <taxon>Manihot</taxon>
    </lineage>
</organism>
<dbReference type="CDD" id="cd06410">
    <property type="entry name" value="PB1_UP2"/>
    <property type="match status" value="1"/>
</dbReference>
<dbReference type="OMA" id="MSKQMAL"/>
<dbReference type="InterPro" id="IPR053198">
    <property type="entry name" value="Gynoecium_Dev_Regulator"/>
</dbReference>
<evidence type="ECO:0000313" key="4">
    <source>
        <dbReference type="EMBL" id="OAY50250.1"/>
    </source>
</evidence>
<evidence type="ECO:0000259" key="3">
    <source>
        <dbReference type="PROSITE" id="PS51745"/>
    </source>
</evidence>
<dbReference type="PROSITE" id="PS51745">
    <property type="entry name" value="PB1"/>
    <property type="match status" value="1"/>
</dbReference>
<dbReference type="Gene3D" id="3.10.20.90">
    <property type="entry name" value="Phosphatidylinositol 3-kinase Catalytic Subunit, Chain A, domain 1"/>
    <property type="match status" value="1"/>
</dbReference>
<evidence type="ECO:0000256" key="1">
    <source>
        <dbReference type="ARBA" id="ARBA00011726"/>
    </source>
</evidence>
<dbReference type="Pfam" id="PF00564">
    <property type="entry name" value="PB1"/>
    <property type="match status" value="1"/>
</dbReference>
<dbReference type="EMBL" id="CM004391">
    <property type="protein sequence ID" value="OAY50250.1"/>
    <property type="molecule type" value="Genomic_DNA"/>
</dbReference>
<feature type="region of interest" description="Disordered" evidence="2">
    <location>
        <begin position="435"/>
        <end position="454"/>
    </location>
</feature>
<dbReference type="SUPFAM" id="SSF54277">
    <property type="entry name" value="CAD &amp; PB1 domains"/>
    <property type="match status" value="1"/>
</dbReference>
<dbReference type="OrthoDB" id="774308at2759"/>
<protein>
    <recommendedName>
        <fullName evidence="3">PB1 domain-containing protein</fullName>
    </recommendedName>
</protein>
<keyword evidence="5" id="KW-1185">Reference proteome</keyword>
<sequence length="681" mass="73348">MDPPPLSPLPATAATSIHINYPESVESSPRSHTADTFHEPLPLIPGAKLRLMCSYGGHIIPRPHDKSLCYVGGETRIVVVDRHSCLSSLTSRLSHTLLDGRPFTLKYQLPHEDLDSLVSVTTDEDLDNMIEEYDRITSSSSSALAPSRIRLFLFFGKPETAASMGPLLADAKSETWFVDALNGSALFQRNLSDTATMDCLVNLDNDHHLHESEAQAECVEGSEGENKEGKINVQVAVVHQDLQAMMPDSPIVENGSSFGSSSSSPSMCNLPPIRVRVEDRHRVSAEEQFAQTTFAQVVQKQDDGYGLLSAALPPLPTALATVGNVAALNPAGGSSENLNRALSDDERSDQGVPVTFRKPPLPLQPVQHKPCAFGYNLPSPDSVASDISNASANSLSKPMYYQEQSQAAVGDSRAPLNPDTKSEIPVPSSQIQIQQAQNPGYSSPTQFDQQQQQQLIHTSTHFIPHPATTPLPISSYYPIYAPPTPSQQLQPQQPLDQQYPVYVMPVAQTQPYMSVQSNIMETAATVIAPSRPPTPTPSVIAASAAYKEPSHPPLYPTKAAANSAGLAKPETGAGVYRTAVNSTPTLLPIPAAQFQQQYVGYAPMQQLSQSIAVPAGANVNYGFEYAKTTPEQVYYAHQLQASQLSSQFQTMTPAAAVALADASNQLPTSNTMHQIASSQPL</sequence>
<comment type="caution">
    <text evidence="4">The sequence shown here is derived from an EMBL/GenBank/DDBJ whole genome shotgun (WGS) entry which is preliminary data.</text>
</comment>
<dbReference type="Gramene" id="Manes.05G120200.1.v8.1">
    <property type="protein sequence ID" value="Manes.05G120200.1.v8.1.CDS"/>
    <property type="gene ID" value="Manes.05G120200.v8.1"/>
</dbReference>
<dbReference type="AlphaFoldDB" id="A0A2C9VVG5"/>
<dbReference type="Proteomes" id="UP000091857">
    <property type="component" value="Chromosome 5"/>
</dbReference>
<dbReference type="PANTHER" id="PTHR31066">
    <property type="entry name" value="OS05G0427100 PROTEIN-RELATED"/>
    <property type="match status" value="1"/>
</dbReference>
<dbReference type="InterPro" id="IPR000270">
    <property type="entry name" value="PB1_dom"/>
</dbReference>
<feature type="region of interest" description="Disordered" evidence="2">
    <location>
        <begin position="402"/>
        <end position="429"/>
    </location>
</feature>
<evidence type="ECO:0000313" key="5">
    <source>
        <dbReference type="Proteomes" id="UP000091857"/>
    </source>
</evidence>
<feature type="region of interest" description="Disordered" evidence="2">
    <location>
        <begin position="333"/>
        <end position="363"/>
    </location>
</feature>
<gene>
    <name evidence="4" type="ORF">MANES_05G120200v8</name>
</gene>
<dbReference type="InterPro" id="IPR053793">
    <property type="entry name" value="PB1-like"/>
</dbReference>
<feature type="domain" description="PB1" evidence="3">
    <location>
        <begin position="48"/>
        <end position="156"/>
    </location>
</feature>
<dbReference type="PANTHER" id="PTHR31066:SF68">
    <property type="entry name" value="SERINE_THREONINE-PROTEIN KINASE YAKA-RELATED"/>
    <property type="match status" value="1"/>
</dbReference>
<dbReference type="STRING" id="3983.A0A2C9VVG5"/>
<reference evidence="5" key="1">
    <citation type="journal article" date="2016" name="Nat. Biotechnol.">
        <title>Sequencing wild and cultivated cassava and related species reveals extensive interspecific hybridization and genetic diversity.</title>
        <authorList>
            <person name="Bredeson J.V."/>
            <person name="Lyons J.B."/>
            <person name="Prochnik S.E."/>
            <person name="Wu G.A."/>
            <person name="Ha C.M."/>
            <person name="Edsinger-Gonzales E."/>
            <person name="Grimwood J."/>
            <person name="Schmutz J."/>
            <person name="Rabbi I.Y."/>
            <person name="Egesi C."/>
            <person name="Nauluvula P."/>
            <person name="Lebot V."/>
            <person name="Ndunguru J."/>
            <person name="Mkamilo G."/>
            <person name="Bart R.S."/>
            <person name="Setter T.L."/>
            <person name="Gleadow R.M."/>
            <person name="Kulakow P."/>
            <person name="Ferguson M.E."/>
            <person name="Rounsley S."/>
            <person name="Rokhsar D.S."/>
        </authorList>
    </citation>
    <scope>NUCLEOTIDE SEQUENCE [LARGE SCALE GENOMIC DNA]</scope>
    <source>
        <strain evidence="5">cv. AM560-2</strain>
    </source>
</reference>
<accession>A0A2C9VVG5</accession>
<evidence type="ECO:0000256" key="2">
    <source>
        <dbReference type="SAM" id="MobiDB-lite"/>
    </source>
</evidence>
<proteinExistence type="predicted"/>
<comment type="subunit">
    <text evidence="1">Homodimers and heterodimers.</text>
</comment>
<name>A0A2C9VVG5_MANES</name>
<dbReference type="SMART" id="SM00666">
    <property type="entry name" value="PB1"/>
    <property type="match status" value="1"/>
</dbReference>